<dbReference type="EMBL" id="CM007363">
    <property type="protein sequence ID" value="OIW15159.1"/>
    <property type="molecule type" value="Genomic_DNA"/>
</dbReference>
<dbReference type="Gramene" id="OIW15159">
    <property type="protein sequence ID" value="OIW15159"/>
    <property type="gene ID" value="TanjilG_30830"/>
</dbReference>
<reference evidence="1 2" key="1">
    <citation type="journal article" date="2017" name="Plant Biotechnol. J.">
        <title>A comprehensive draft genome sequence for lupin (Lupinus angustifolius), an emerging health food: insights into plant-microbe interactions and legume evolution.</title>
        <authorList>
            <person name="Hane J.K."/>
            <person name="Ming Y."/>
            <person name="Kamphuis L.G."/>
            <person name="Nelson M.N."/>
            <person name="Garg G."/>
            <person name="Atkins C.A."/>
            <person name="Bayer P.E."/>
            <person name="Bravo A."/>
            <person name="Bringans S."/>
            <person name="Cannon S."/>
            <person name="Edwards D."/>
            <person name="Foley R."/>
            <person name="Gao L.L."/>
            <person name="Harrison M.J."/>
            <person name="Huang W."/>
            <person name="Hurgobin B."/>
            <person name="Li S."/>
            <person name="Liu C.W."/>
            <person name="McGrath A."/>
            <person name="Morahan G."/>
            <person name="Murray J."/>
            <person name="Weller J."/>
            <person name="Jian J."/>
            <person name="Singh K.B."/>
        </authorList>
    </citation>
    <scope>NUCLEOTIDE SEQUENCE [LARGE SCALE GENOMIC DNA]</scope>
    <source>
        <strain evidence="2">cv. Tanjil</strain>
        <tissue evidence="1">Whole plant</tissue>
    </source>
</reference>
<dbReference type="Proteomes" id="UP000188354">
    <property type="component" value="Chromosome LG03"/>
</dbReference>
<dbReference type="AlphaFoldDB" id="A0A1J7HQS2"/>
<name>A0A1J7HQS2_LUPAN</name>
<gene>
    <name evidence="1" type="ORF">TanjilG_30830</name>
</gene>
<protein>
    <submittedName>
        <fullName evidence="1">Uncharacterized protein</fullName>
    </submittedName>
</protein>
<evidence type="ECO:0000313" key="2">
    <source>
        <dbReference type="Proteomes" id="UP000188354"/>
    </source>
</evidence>
<evidence type="ECO:0000313" key="1">
    <source>
        <dbReference type="EMBL" id="OIW15159.1"/>
    </source>
</evidence>
<accession>A0A1J7HQS2</accession>
<keyword evidence="2" id="KW-1185">Reference proteome</keyword>
<proteinExistence type="predicted"/>
<sequence length="120" mass="13164">MRQVSNCHGEDVCALVRADASRSESMRYGLCPSVNLHAPRSMRHCQILLAMAWTPRSMFTRQGLCATVRVLCVGHAGASMAMDMLLGHNSFLGHAYHGHAGFLDHACLSKIPFSLDHELS</sequence>
<organism evidence="1 2">
    <name type="scientific">Lupinus angustifolius</name>
    <name type="common">Narrow-leaved blue lupine</name>
    <dbReference type="NCBI Taxonomy" id="3871"/>
    <lineage>
        <taxon>Eukaryota</taxon>
        <taxon>Viridiplantae</taxon>
        <taxon>Streptophyta</taxon>
        <taxon>Embryophyta</taxon>
        <taxon>Tracheophyta</taxon>
        <taxon>Spermatophyta</taxon>
        <taxon>Magnoliopsida</taxon>
        <taxon>eudicotyledons</taxon>
        <taxon>Gunneridae</taxon>
        <taxon>Pentapetalae</taxon>
        <taxon>rosids</taxon>
        <taxon>fabids</taxon>
        <taxon>Fabales</taxon>
        <taxon>Fabaceae</taxon>
        <taxon>Papilionoideae</taxon>
        <taxon>50 kb inversion clade</taxon>
        <taxon>genistoids sensu lato</taxon>
        <taxon>core genistoids</taxon>
        <taxon>Genisteae</taxon>
        <taxon>Lupinus</taxon>
    </lineage>
</organism>